<dbReference type="PANTHER" id="PTHR32089">
    <property type="entry name" value="METHYL-ACCEPTING CHEMOTAXIS PROTEIN MCPB"/>
    <property type="match status" value="1"/>
</dbReference>
<dbReference type="AlphaFoldDB" id="A0A0P1GJP2"/>
<evidence type="ECO:0000313" key="5">
    <source>
        <dbReference type="Proteomes" id="UP000052022"/>
    </source>
</evidence>
<proteinExistence type="predicted"/>
<dbReference type="SMART" id="SM00283">
    <property type="entry name" value="MA"/>
    <property type="match status" value="1"/>
</dbReference>
<evidence type="ECO:0000259" key="3">
    <source>
        <dbReference type="PROSITE" id="PS50111"/>
    </source>
</evidence>
<dbReference type="PROSITE" id="PS50111">
    <property type="entry name" value="CHEMOTAXIS_TRANSDUC_2"/>
    <property type="match status" value="1"/>
</dbReference>
<dbReference type="PANTHER" id="PTHR32089:SF112">
    <property type="entry name" value="LYSOZYME-LIKE PROTEIN-RELATED"/>
    <property type="match status" value="1"/>
</dbReference>
<keyword evidence="1 2" id="KW-0807">Transducer</keyword>
<name>A0A0P1GJP2_9RHOB</name>
<dbReference type="EMBL" id="CYSD01000043">
    <property type="protein sequence ID" value="CUH82138.1"/>
    <property type="molecule type" value="Genomic_DNA"/>
</dbReference>
<organism evidence="4 5">
    <name type="scientific">Tritonibacter multivorans</name>
    <dbReference type="NCBI Taxonomy" id="928856"/>
    <lineage>
        <taxon>Bacteria</taxon>
        <taxon>Pseudomonadati</taxon>
        <taxon>Pseudomonadota</taxon>
        <taxon>Alphaproteobacteria</taxon>
        <taxon>Rhodobacterales</taxon>
        <taxon>Paracoccaceae</taxon>
        <taxon>Tritonibacter</taxon>
    </lineage>
</organism>
<dbReference type="Pfam" id="PF00015">
    <property type="entry name" value="MCPsignal"/>
    <property type="match status" value="1"/>
</dbReference>
<dbReference type="GO" id="GO:0016020">
    <property type="term" value="C:membrane"/>
    <property type="evidence" value="ECO:0007669"/>
    <property type="project" value="InterPro"/>
</dbReference>
<evidence type="ECO:0000256" key="2">
    <source>
        <dbReference type="PROSITE-ProRule" id="PRU00284"/>
    </source>
</evidence>
<accession>A0A0P1GJP2</accession>
<dbReference type="Gene3D" id="1.10.287.950">
    <property type="entry name" value="Methyl-accepting chemotaxis protein"/>
    <property type="match status" value="1"/>
</dbReference>
<feature type="domain" description="Methyl-accepting transducer" evidence="3">
    <location>
        <begin position="28"/>
        <end position="264"/>
    </location>
</feature>
<keyword evidence="5" id="KW-1185">Reference proteome</keyword>
<dbReference type="RefSeq" id="WP_058291747.1">
    <property type="nucleotide sequence ID" value="NZ_CYSD01000043.1"/>
</dbReference>
<protein>
    <submittedName>
        <fullName evidence="4">Methyl-accepting chemotaxis protein 4</fullName>
    </submittedName>
</protein>
<evidence type="ECO:0000256" key="1">
    <source>
        <dbReference type="ARBA" id="ARBA00023224"/>
    </source>
</evidence>
<dbReference type="STRING" id="928856.SAMN04488049_105121"/>
<gene>
    <name evidence="4" type="primary">mcp4_3</name>
    <name evidence="4" type="ORF">TRM7557_03775</name>
</gene>
<sequence>MHARHDFSDTVPAETLAQEDGLNDIAKLSSQLGFEIADVAGFLDDLETKAETQKTNLNALKQGATKVVESNGRMMQTVSEVSDAVTQMITSVEHSAQSVRSGSQSTTEMAEWVNDLSGRTEAVTDAVTAMRSDNAQISSIASQVNILAINAKIEAARAGAAGRGFAVVAEAINELALRTQTAAEQISGNINTLADWIEGLQTQSFEVAATAKTVLEQSQDTDRALADIETHMQQVASRNTEIGSEAQSVQGTVEAFQTDIGAIGASVDETSTGIHATHERVEQLISVSEQLVQGTVALGGRSSDGKFIDHVIASAQEISERFSQAVAEGAISRDDLFDRKYKPIGGTDPQQLMAKFTPLTDRLLPEILEKALDLDPRVVFSAAVDTNGYLPTHNKKFSHPPSADPVWNMANCRNRRIFDDRVGLKAGRSTGAFLLQVYRRDMGGGEFVLMKDLSAPIKVEGRHWGGLRLAYKIQ</sequence>
<dbReference type="SUPFAM" id="SSF58104">
    <property type="entry name" value="Methyl-accepting chemotaxis protein (MCP) signaling domain"/>
    <property type="match status" value="1"/>
</dbReference>
<dbReference type="GO" id="GO:0007165">
    <property type="term" value="P:signal transduction"/>
    <property type="evidence" value="ECO:0007669"/>
    <property type="project" value="UniProtKB-KW"/>
</dbReference>
<evidence type="ECO:0000313" key="4">
    <source>
        <dbReference type="EMBL" id="CUH82138.1"/>
    </source>
</evidence>
<reference evidence="4 5" key="1">
    <citation type="submission" date="2015-09" db="EMBL/GenBank/DDBJ databases">
        <authorList>
            <consortium name="Swine Surveillance"/>
        </authorList>
    </citation>
    <scope>NUCLEOTIDE SEQUENCE [LARGE SCALE GENOMIC DNA]</scope>
    <source>
        <strain evidence="4 5">CECT 7557</strain>
    </source>
</reference>
<dbReference type="Proteomes" id="UP000052022">
    <property type="component" value="Unassembled WGS sequence"/>
</dbReference>
<dbReference type="InterPro" id="IPR004089">
    <property type="entry name" value="MCPsignal_dom"/>
</dbReference>
<dbReference type="OrthoDB" id="2489132at2"/>